<sequence>MHKYRAAAKQAAWYSEQDDPNPNYNPFRKTRTRTKDPDQADDENQMRPPPTNRSESEFTPSIELRRKSQTLESLQPPKHADTMPSSSQPSSAMSPVSPLEGAPSVKDFSREHEKSQDSGTTESSTVVGSEAKSEEKEGKPRRRFTARFPFISKPKRQEDVENVDQVKKTRTRSGLWGKETQKFTATSQLRATLFNSWINVLLIFVPIGIAVNFANVPKVGVFVINFIAIIPLAAMLSYATEEIALRTGETIGGLLNATFGNAVELIVSIIALAKNEVDIVQESLIGSMLSNLLLVMGMCFFFGGINRVEQHFNITVAQTASSLLALAVGSLIIPAAFQAWADGLQSLKSERITQLSRGTAILLLLVYAAYLFFQLKTHATMYNTPSIKVEKRRTKVEEGDSIRGIANIGAGISASMGGSATQETPMREPEEKELPQLSKWVALFTLAASTALVAICAEFMVDSINAITQGGQVSRTFVGLILLPIVGNAAEHATAVTVACKDKMDLAIGVAVGSSMQIALLVIPFTVVLGWIMGNADMNLAFDGFQIAVLFVAVLLVNYLIQDGKSHWLEGVLLQVLYLIIALAAWFYPPDDPSTLNTR</sequence>
<comment type="caution">
    <text evidence="13">The sequence shown here is derived from an EMBL/GenBank/DDBJ whole genome shotgun (WGS) entry which is preliminary data.</text>
</comment>
<evidence type="ECO:0000256" key="2">
    <source>
        <dbReference type="ARBA" id="ARBA00008170"/>
    </source>
</evidence>
<evidence type="ECO:0000313" key="13">
    <source>
        <dbReference type="EMBL" id="CAF9927412.1"/>
    </source>
</evidence>
<feature type="transmembrane region" description="Helical" evidence="10">
    <location>
        <begin position="251"/>
        <end position="272"/>
    </location>
</feature>
<feature type="transmembrane region" description="Helical" evidence="10">
    <location>
        <begin position="284"/>
        <end position="305"/>
    </location>
</feature>
<organism evidence="13 14">
    <name type="scientific">Imshaugia aleurites</name>
    <dbReference type="NCBI Taxonomy" id="172621"/>
    <lineage>
        <taxon>Eukaryota</taxon>
        <taxon>Fungi</taxon>
        <taxon>Dikarya</taxon>
        <taxon>Ascomycota</taxon>
        <taxon>Pezizomycotina</taxon>
        <taxon>Lecanoromycetes</taxon>
        <taxon>OSLEUM clade</taxon>
        <taxon>Lecanoromycetidae</taxon>
        <taxon>Lecanorales</taxon>
        <taxon>Lecanorineae</taxon>
        <taxon>Parmeliaceae</taxon>
        <taxon>Imshaugia</taxon>
    </lineage>
</organism>
<feature type="transmembrane region" description="Helical" evidence="10">
    <location>
        <begin position="219"/>
        <end position="239"/>
    </location>
</feature>
<evidence type="ECO:0000256" key="1">
    <source>
        <dbReference type="ARBA" id="ARBA00004127"/>
    </source>
</evidence>
<feature type="domain" description="Sodium/calcium exchanger membrane region" evidence="12">
    <location>
        <begin position="219"/>
        <end position="375"/>
    </location>
</feature>
<dbReference type="NCBIfam" id="TIGR00378">
    <property type="entry name" value="cax"/>
    <property type="match status" value="1"/>
</dbReference>
<dbReference type="GO" id="GO:0006874">
    <property type="term" value="P:intracellular calcium ion homeostasis"/>
    <property type="evidence" value="ECO:0007669"/>
    <property type="project" value="TreeGrafter"/>
</dbReference>
<keyword evidence="5 10" id="KW-0812">Transmembrane</keyword>
<dbReference type="GO" id="GO:0000329">
    <property type="term" value="C:fungal-type vacuole membrane"/>
    <property type="evidence" value="ECO:0007669"/>
    <property type="project" value="TreeGrafter"/>
</dbReference>
<keyword evidence="7 10" id="KW-1133">Transmembrane helix</keyword>
<dbReference type="AlphaFoldDB" id="A0A8H3IGQ2"/>
<feature type="compositionally biased region" description="Low complexity" evidence="11">
    <location>
        <begin position="84"/>
        <end position="98"/>
    </location>
</feature>
<keyword evidence="6 10" id="KW-0106">Calcium</keyword>
<feature type="transmembrane region" description="Helical" evidence="10">
    <location>
        <begin position="506"/>
        <end position="532"/>
    </location>
</feature>
<dbReference type="PANTHER" id="PTHR31503">
    <property type="entry name" value="VACUOLAR CALCIUM ION TRANSPORTER"/>
    <property type="match status" value="1"/>
</dbReference>
<dbReference type="PANTHER" id="PTHR31503:SF20">
    <property type="entry name" value="CA(2+)_H(+) EXCHANGER, PUTATIVE (EUROFUNG)-RELATED"/>
    <property type="match status" value="1"/>
</dbReference>
<protein>
    <recommendedName>
        <fullName evidence="10">Vacuolar calcium ion transporter</fullName>
    </recommendedName>
</protein>
<evidence type="ECO:0000256" key="11">
    <source>
        <dbReference type="SAM" id="MobiDB-lite"/>
    </source>
</evidence>
<reference evidence="13" key="1">
    <citation type="submission" date="2021-03" db="EMBL/GenBank/DDBJ databases">
        <authorList>
            <person name="Tagirdzhanova G."/>
        </authorList>
    </citation>
    <scope>NUCLEOTIDE SEQUENCE</scope>
</reference>
<keyword evidence="9 10" id="KW-0472">Membrane</keyword>
<evidence type="ECO:0000313" key="14">
    <source>
        <dbReference type="Proteomes" id="UP000664534"/>
    </source>
</evidence>
<keyword evidence="14" id="KW-1185">Reference proteome</keyword>
<keyword evidence="8 10" id="KW-0406">Ion transport</keyword>
<evidence type="ECO:0000256" key="3">
    <source>
        <dbReference type="ARBA" id="ARBA00022448"/>
    </source>
</evidence>
<evidence type="ECO:0000256" key="6">
    <source>
        <dbReference type="ARBA" id="ARBA00022837"/>
    </source>
</evidence>
<keyword evidence="4 10" id="KW-0109">Calcium transport</keyword>
<dbReference type="FunFam" id="1.20.1420.30:FF:000011">
    <property type="entry name" value="Vacuolar calcium ion transporter"/>
    <property type="match status" value="1"/>
</dbReference>
<feature type="transmembrane region" description="Helical" evidence="10">
    <location>
        <begin position="440"/>
        <end position="461"/>
    </location>
</feature>
<feature type="domain" description="Sodium/calcium exchanger membrane region" evidence="12">
    <location>
        <begin position="442"/>
        <end position="586"/>
    </location>
</feature>
<evidence type="ECO:0000256" key="9">
    <source>
        <dbReference type="ARBA" id="ARBA00023136"/>
    </source>
</evidence>
<dbReference type="Proteomes" id="UP000664534">
    <property type="component" value="Unassembled WGS sequence"/>
</dbReference>
<proteinExistence type="inferred from homology"/>
<comment type="function">
    <text evidence="10">Has a role in promoting intracellular calcium ion sequestration via the exchange of calcium ions for hydrogen ions across the vacuolar membrane. Involved also in manganese ion homeostasis via its uptake into the vacuole.</text>
</comment>
<feature type="transmembrane region" description="Helical" evidence="10">
    <location>
        <begin position="355"/>
        <end position="373"/>
    </location>
</feature>
<accession>A0A8H3IGQ2</accession>
<evidence type="ECO:0000256" key="10">
    <source>
        <dbReference type="RuleBase" id="RU365028"/>
    </source>
</evidence>
<dbReference type="Pfam" id="PF01699">
    <property type="entry name" value="Na_Ca_ex"/>
    <property type="match status" value="2"/>
</dbReference>
<dbReference type="Gene3D" id="1.20.1420.30">
    <property type="entry name" value="NCX, central ion-binding region"/>
    <property type="match status" value="2"/>
</dbReference>
<feature type="transmembrane region" description="Helical" evidence="10">
    <location>
        <begin position="473"/>
        <end position="494"/>
    </location>
</feature>
<dbReference type="EMBL" id="CAJPDT010000046">
    <property type="protein sequence ID" value="CAF9927412.1"/>
    <property type="molecule type" value="Genomic_DNA"/>
</dbReference>
<feature type="compositionally biased region" description="Low complexity" evidence="11">
    <location>
        <begin position="118"/>
        <end position="130"/>
    </location>
</feature>
<feature type="compositionally biased region" description="Basic and acidic residues" evidence="11">
    <location>
        <begin position="107"/>
        <end position="116"/>
    </location>
</feature>
<feature type="transmembrane region" description="Helical" evidence="10">
    <location>
        <begin position="312"/>
        <end position="335"/>
    </location>
</feature>
<comment type="subcellular location">
    <subcellularLocation>
        <location evidence="1">Endomembrane system</location>
        <topology evidence="1">Multi-pass membrane protein</topology>
    </subcellularLocation>
    <subcellularLocation>
        <location evidence="10">Vacuole membrane</location>
    </subcellularLocation>
</comment>
<dbReference type="GO" id="GO:0015369">
    <property type="term" value="F:calcium:proton antiporter activity"/>
    <property type="evidence" value="ECO:0007669"/>
    <property type="project" value="UniProtKB-UniRule"/>
</dbReference>
<name>A0A8H3IGQ2_9LECA</name>
<feature type="region of interest" description="Disordered" evidence="11">
    <location>
        <begin position="1"/>
        <end position="146"/>
    </location>
</feature>
<evidence type="ECO:0000259" key="12">
    <source>
        <dbReference type="Pfam" id="PF01699"/>
    </source>
</evidence>
<keyword evidence="10" id="KW-0926">Vacuole</keyword>
<dbReference type="InterPro" id="IPR044880">
    <property type="entry name" value="NCX_ion-bd_dom_sf"/>
</dbReference>
<dbReference type="OrthoDB" id="1699231at2759"/>
<dbReference type="InterPro" id="IPR004798">
    <property type="entry name" value="CAX-like"/>
</dbReference>
<feature type="transmembrane region" description="Helical" evidence="10">
    <location>
        <begin position="192"/>
        <end position="213"/>
    </location>
</feature>
<evidence type="ECO:0000256" key="7">
    <source>
        <dbReference type="ARBA" id="ARBA00022989"/>
    </source>
</evidence>
<evidence type="ECO:0000256" key="5">
    <source>
        <dbReference type="ARBA" id="ARBA00022692"/>
    </source>
</evidence>
<keyword evidence="10" id="KW-0050">Antiport</keyword>
<comment type="similarity">
    <text evidence="2 10">Belongs to the Ca(2+):cation antiporter (CaCA) (TC 2.A.19) family.</text>
</comment>
<keyword evidence="3 10" id="KW-0813">Transport</keyword>
<evidence type="ECO:0000256" key="8">
    <source>
        <dbReference type="ARBA" id="ARBA00023065"/>
    </source>
</evidence>
<feature type="transmembrane region" description="Helical" evidence="10">
    <location>
        <begin position="568"/>
        <end position="588"/>
    </location>
</feature>
<dbReference type="GO" id="GO:0012505">
    <property type="term" value="C:endomembrane system"/>
    <property type="evidence" value="ECO:0007669"/>
    <property type="project" value="UniProtKB-SubCell"/>
</dbReference>
<feature type="transmembrane region" description="Helical" evidence="10">
    <location>
        <begin position="544"/>
        <end position="561"/>
    </location>
</feature>
<evidence type="ECO:0000256" key="4">
    <source>
        <dbReference type="ARBA" id="ARBA00022568"/>
    </source>
</evidence>
<dbReference type="InterPro" id="IPR004837">
    <property type="entry name" value="NaCa_Exmemb"/>
</dbReference>
<gene>
    <name evidence="13" type="ORF">IMSHALPRED_007209</name>
</gene>
<dbReference type="InterPro" id="IPR004713">
    <property type="entry name" value="CaH_exchang"/>
</dbReference>